<evidence type="ECO:0000313" key="6">
    <source>
        <dbReference type="EMBL" id="CAD7241791.1"/>
    </source>
</evidence>
<dbReference type="Pfam" id="PF13432">
    <property type="entry name" value="TPR_16"/>
    <property type="match status" value="1"/>
</dbReference>
<keyword evidence="7" id="KW-1185">Reference proteome</keyword>
<proteinExistence type="predicted"/>
<dbReference type="GO" id="GO:0005829">
    <property type="term" value="C:cytosol"/>
    <property type="evidence" value="ECO:0007669"/>
    <property type="project" value="TreeGrafter"/>
</dbReference>
<dbReference type="InterPro" id="IPR011990">
    <property type="entry name" value="TPR-like_helical_dom_sf"/>
</dbReference>
<dbReference type="EMBL" id="LR899695">
    <property type="protein sequence ID" value="CAD7241791.1"/>
    <property type="molecule type" value="Genomic_DNA"/>
</dbReference>
<sequence>MSKQTLLQKYGVIIEHLDFRFVETCSDGEYLEKLVEILRSGEEGYYPALLDATEKQLERVKPSSQLLVEDKGPYVPDRQDEKALTHQLKVWSLECKADESALKDGTPLDAFRDLPPMRSGQQSEHKDCNSKLEMQACDGGEPGRRRGALNEKLKGNESYGQGDFQEALRCYQRSLIHYPTPEVFSNMALIYLKQKEYEAAVSASSQALALDPTHLKALLRRADAFFHLGNLLQVYLQSQPFER</sequence>
<dbReference type="Proteomes" id="UP000677054">
    <property type="component" value="Unassembled WGS sequence"/>
</dbReference>
<organism evidence="6">
    <name type="scientific">Darwinula stevensoni</name>
    <dbReference type="NCBI Taxonomy" id="69355"/>
    <lineage>
        <taxon>Eukaryota</taxon>
        <taxon>Metazoa</taxon>
        <taxon>Ecdysozoa</taxon>
        <taxon>Arthropoda</taxon>
        <taxon>Crustacea</taxon>
        <taxon>Oligostraca</taxon>
        <taxon>Ostracoda</taxon>
        <taxon>Podocopa</taxon>
        <taxon>Podocopida</taxon>
        <taxon>Darwinulocopina</taxon>
        <taxon>Darwinuloidea</taxon>
        <taxon>Darwinulidae</taxon>
        <taxon>Darwinula</taxon>
    </lineage>
</organism>
<dbReference type="SUPFAM" id="SSF48452">
    <property type="entry name" value="TPR-like"/>
    <property type="match status" value="1"/>
</dbReference>
<dbReference type="AlphaFoldDB" id="A0A7R8ZYN8"/>
<dbReference type="GO" id="GO:0006626">
    <property type="term" value="P:protein targeting to mitochondrion"/>
    <property type="evidence" value="ECO:0007669"/>
    <property type="project" value="TreeGrafter"/>
</dbReference>
<gene>
    <name evidence="6" type="ORF">DSTB1V02_LOCUS1771</name>
</gene>
<dbReference type="OrthoDB" id="2942533at2759"/>
<feature type="repeat" description="TPR" evidence="5">
    <location>
        <begin position="181"/>
        <end position="214"/>
    </location>
</feature>
<dbReference type="EMBL" id="CAJPEV010000178">
    <property type="protein sequence ID" value="CAG0881871.1"/>
    <property type="molecule type" value="Genomic_DNA"/>
</dbReference>
<dbReference type="PANTHER" id="PTHR45984:SF1">
    <property type="entry name" value="SPAG1 AXONEMAL DYNEIN ASSEMBLY FACTOR"/>
    <property type="match status" value="1"/>
</dbReference>
<dbReference type="GO" id="GO:0005739">
    <property type="term" value="C:mitochondrion"/>
    <property type="evidence" value="ECO:0007669"/>
    <property type="project" value="TreeGrafter"/>
</dbReference>
<protein>
    <submittedName>
        <fullName evidence="6">Uncharacterized protein</fullName>
    </submittedName>
</protein>
<dbReference type="InterPro" id="IPR019734">
    <property type="entry name" value="TPR_rpt"/>
</dbReference>
<evidence type="ECO:0000256" key="4">
    <source>
        <dbReference type="ARBA" id="ARBA00022803"/>
    </source>
</evidence>
<keyword evidence="4 5" id="KW-0802">TPR repeat</keyword>
<evidence type="ECO:0000313" key="7">
    <source>
        <dbReference type="Proteomes" id="UP000677054"/>
    </source>
</evidence>
<dbReference type="Gene3D" id="1.25.40.10">
    <property type="entry name" value="Tetratricopeptide repeat domain"/>
    <property type="match status" value="1"/>
</dbReference>
<evidence type="ECO:0000256" key="2">
    <source>
        <dbReference type="ARBA" id="ARBA00022490"/>
    </source>
</evidence>
<evidence type="ECO:0000256" key="5">
    <source>
        <dbReference type="PROSITE-ProRule" id="PRU00339"/>
    </source>
</evidence>
<reference evidence="6" key="1">
    <citation type="submission" date="2020-11" db="EMBL/GenBank/DDBJ databases">
        <authorList>
            <person name="Tran Van P."/>
        </authorList>
    </citation>
    <scope>NUCLEOTIDE SEQUENCE</scope>
</reference>
<keyword evidence="2" id="KW-0963">Cytoplasm</keyword>
<accession>A0A7R8ZYN8</accession>
<name>A0A7R8ZYN8_9CRUS</name>
<dbReference type="PROSITE" id="PS50005">
    <property type="entry name" value="TPR"/>
    <property type="match status" value="1"/>
</dbReference>
<dbReference type="PANTHER" id="PTHR45984">
    <property type="entry name" value="RNA (RNA) POLYMERASE II ASSOCIATED PROTEIN HOMOLOG"/>
    <property type="match status" value="1"/>
</dbReference>
<dbReference type="InterPro" id="IPR051982">
    <property type="entry name" value="CiliaryAsmbly_MitoImport"/>
</dbReference>
<comment type="subcellular location">
    <subcellularLocation>
        <location evidence="1">Cytoplasm</location>
    </subcellularLocation>
</comment>
<evidence type="ECO:0000256" key="3">
    <source>
        <dbReference type="ARBA" id="ARBA00022737"/>
    </source>
</evidence>
<keyword evidence="3" id="KW-0677">Repeat</keyword>
<evidence type="ECO:0000256" key="1">
    <source>
        <dbReference type="ARBA" id="ARBA00004496"/>
    </source>
</evidence>
<dbReference type="GO" id="GO:0031072">
    <property type="term" value="F:heat shock protein binding"/>
    <property type="evidence" value="ECO:0007669"/>
    <property type="project" value="TreeGrafter"/>
</dbReference>
<dbReference type="SMART" id="SM00028">
    <property type="entry name" value="TPR"/>
    <property type="match status" value="2"/>
</dbReference>